<evidence type="ECO:0000313" key="4">
    <source>
        <dbReference type="EMBL" id="SHL18633.1"/>
    </source>
</evidence>
<reference evidence="4 5" key="1">
    <citation type="submission" date="2016-11" db="EMBL/GenBank/DDBJ databases">
        <authorList>
            <person name="Jaros S."/>
            <person name="Januszkiewicz K."/>
            <person name="Wedrychowicz H."/>
        </authorList>
    </citation>
    <scope>NUCLEOTIDE SEQUENCE [LARGE SCALE GENOMIC DNA]</scope>
    <source>
        <strain evidence="4 5">KHT3</strain>
    </source>
</reference>
<proteinExistence type="predicted"/>
<dbReference type="InterPro" id="IPR010992">
    <property type="entry name" value="IHF-like_DNA-bd_dom_sf"/>
</dbReference>
<dbReference type="InterPro" id="IPR041607">
    <property type="entry name" value="HU-HIG"/>
</dbReference>
<evidence type="ECO:0000259" key="3">
    <source>
        <dbReference type="Pfam" id="PF18291"/>
    </source>
</evidence>
<dbReference type="GO" id="GO:0003677">
    <property type="term" value="F:DNA binding"/>
    <property type="evidence" value="ECO:0007669"/>
    <property type="project" value="UniProtKB-KW"/>
</dbReference>
<evidence type="ECO:0000313" key="5">
    <source>
        <dbReference type="Proteomes" id="UP000184130"/>
    </source>
</evidence>
<gene>
    <name evidence="4" type="ORF">SAMN05216463_1295</name>
</gene>
<name>A0A1M6YKK1_XYLRU</name>
<feature type="domain" description="HU" evidence="3">
    <location>
        <begin position="1"/>
        <end position="122"/>
    </location>
</feature>
<organism evidence="4 5">
    <name type="scientific">Xylanibacter ruminicola</name>
    <name type="common">Prevotella ruminicola</name>
    <dbReference type="NCBI Taxonomy" id="839"/>
    <lineage>
        <taxon>Bacteria</taxon>
        <taxon>Pseudomonadati</taxon>
        <taxon>Bacteroidota</taxon>
        <taxon>Bacteroidia</taxon>
        <taxon>Bacteroidales</taxon>
        <taxon>Prevotellaceae</taxon>
        <taxon>Xylanibacter</taxon>
    </lineage>
</organism>
<dbReference type="AlphaFoldDB" id="A0A1M6YKK1"/>
<evidence type="ECO:0000256" key="1">
    <source>
        <dbReference type="ARBA" id="ARBA00023125"/>
    </source>
</evidence>
<dbReference type="OrthoDB" id="1071520at2"/>
<dbReference type="Proteomes" id="UP000184130">
    <property type="component" value="Unassembled WGS sequence"/>
</dbReference>
<accession>A0A1M6YKK1</accession>
<evidence type="ECO:0000256" key="2">
    <source>
        <dbReference type="SAM" id="MobiDB-lite"/>
    </source>
</evidence>
<dbReference type="EMBL" id="FRBD01000029">
    <property type="protein sequence ID" value="SHL18633.1"/>
    <property type="molecule type" value="Genomic_DNA"/>
</dbReference>
<dbReference type="SUPFAM" id="SSF47729">
    <property type="entry name" value="IHF-like DNA-binding proteins"/>
    <property type="match status" value="1"/>
</dbReference>
<protein>
    <submittedName>
        <fullName evidence="4">DNA-binding protein, histone-like, putative</fullName>
    </submittedName>
</protein>
<dbReference type="Pfam" id="PF18291">
    <property type="entry name" value="HU-HIG"/>
    <property type="match status" value="1"/>
</dbReference>
<feature type="region of interest" description="Disordered" evidence="2">
    <location>
        <begin position="139"/>
        <end position="165"/>
    </location>
</feature>
<keyword evidence="1 4" id="KW-0238">DNA-binding</keyword>
<sequence length="165" mass="18060">MPVLIKVYQNKIKEAKSFGKWYGRVASTKTMSYQELCKHMSEHNSVYGEDVCLGVANKLQSCILEQLLEGKKVQFGDLGTFYLSLSSSGVDKEEDFNLGLCIKGLYLCFAPSRTDVNNLSSKMLKQKASFMNVKDLAGSHTANSGADNDDEDDGPTGGYPPNPGD</sequence>
<dbReference type="RefSeq" id="WP_073211169.1">
    <property type="nucleotide sequence ID" value="NZ_FRBD01000029.1"/>
</dbReference>